<dbReference type="PANTHER" id="PTHR35340:SF5">
    <property type="entry name" value="ASST-DOMAIN-CONTAINING PROTEIN"/>
    <property type="match status" value="1"/>
</dbReference>
<keyword evidence="3" id="KW-0808">Transferase</keyword>
<gene>
    <name evidence="3" type="ORF">AUN14_18090</name>
    <name evidence="2" type="ORF">FZI19_06795</name>
</gene>
<dbReference type="InterPro" id="IPR053143">
    <property type="entry name" value="Arylsulfate_ST"/>
</dbReference>
<protein>
    <submittedName>
        <fullName evidence="3">Aryl sulfotransferase</fullName>
    </submittedName>
    <submittedName>
        <fullName evidence="2">Aryl-sulfate sulfotransferase</fullName>
    </submittedName>
</protein>
<evidence type="ECO:0000313" key="2">
    <source>
        <dbReference type="EMBL" id="KAB0883181.1"/>
    </source>
</evidence>
<proteinExistence type="predicted"/>
<dbReference type="Gene3D" id="2.60.40.3100">
    <property type="entry name" value="Arylsulphate sulphotransferase monomer, N-terminal domain"/>
    <property type="match status" value="1"/>
</dbReference>
<comment type="caution">
    <text evidence="3">The sequence shown here is derived from an EMBL/GenBank/DDBJ whole genome shotgun (WGS) entry which is preliminary data.</text>
</comment>
<dbReference type="EMBL" id="WAGD01000016">
    <property type="protein sequence ID" value="KAB0883181.1"/>
    <property type="molecule type" value="Genomic_DNA"/>
</dbReference>
<sequence>MAGNLNVLPLPRPPVNQGIDTANATVLNHNSIYSTLMTQITSENTQRNAVLTLNPYGTAPLSLYVGIWANEADSVQITVTDESGSVPLLTFHQNIVTGPNLVPVSGLVADKVNIISLTSTSGTTSWSMLTAPLPPTDAQNPDGHNLFPQVTQKTPVTDPSLLADGVYFVSCFDRNNIALDYQANIRWFTTKDIASNNLLRIANGNFLSSAIAQNNYLEMYEFDMVGRVHTVYKLDNALHHSLYQQSNGVLVGASEYAPGTRPDGGKSIEDGVSVIDLSTGLEIRYYDMVKVLDPGRITRPSNPPSTDGTIDWLHVNQAYINETNNILVTSGRNQSAIFGINADTAELVFIMGAHEDWSSAFTNYLLTPVDSQNNPLYDFSDPQQVAAANLSFWNWGQHNVLDIPNSHTGLIDISVFNNGNYRASTDDKSLEPWKNQSRVSNYRIDINARTVQKLSEYYSGPEGYSSLCGAKQIMPNGNLVVCYGGATFDGTGLTMTCDPGYSDVDYGVWDDSAEGKLPLRELDEEGNILLDITIGSGLARSKNDDPAMFRYNITCFRAYKLPLFG</sequence>
<dbReference type="Pfam" id="PF05935">
    <property type="entry name" value="Arylsulfotrans"/>
    <property type="match status" value="1"/>
</dbReference>
<dbReference type="InterPro" id="IPR010262">
    <property type="entry name" value="Arylsulfotransferase_bact"/>
</dbReference>
<dbReference type="InterPro" id="IPR035391">
    <property type="entry name" value="Arylsulfotran_N"/>
</dbReference>
<dbReference type="InterPro" id="IPR038477">
    <property type="entry name" value="ASST_N_sf"/>
</dbReference>
<dbReference type="PANTHER" id="PTHR35340">
    <property type="entry name" value="PQQ ENZYME REPEAT PROTEIN-RELATED"/>
    <property type="match status" value="1"/>
</dbReference>
<dbReference type="Proteomes" id="UP000244378">
    <property type="component" value="Unassembled WGS sequence"/>
</dbReference>
<dbReference type="Pfam" id="PF17425">
    <property type="entry name" value="Arylsulfotran_N"/>
    <property type="match status" value="1"/>
</dbReference>
<evidence type="ECO:0000313" key="4">
    <source>
        <dbReference type="Proteomes" id="UP000244378"/>
    </source>
</evidence>
<reference evidence="2 5" key="2">
    <citation type="submission" date="2019-08" db="EMBL/GenBank/DDBJ databases">
        <title>Prevalence, distribution, and phylogeny of type two toxin-antitoxin genes possessed by Cronobacter species where C. sakazakii homologs follow sequence type lineages.</title>
        <authorList>
            <person name="Finkelstein S."/>
            <person name="Negrete F."/>
            <person name="Jang H."/>
            <person name="Gopinath G.R."/>
            <person name="Tall B.D."/>
        </authorList>
    </citation>
    <scope>NUCLEOTIDE SEQUENCE [LARGE SCALE GENOMIC DNA]</scope>
    <source>
        <strain evidence="2 5">MOD1_GK1257</strain>
    </source>
</reference>
<evidence type="ECO:0000313" key="3">
    <source>
        <dbReference type="EMBL" id="PUX10322.1"/>
    </source>
</evidence>
<evidence type="ECO:0000313" key="5">
    <source>
        <dbReference type="Proteomes" id="UP000469927"/>
    </source>
</evidence>
<dbReference type="AlphaFoldDB" id="A0A2T7AMP7"/>
<organism evidence="3 4">
    <name type="scientific">Cronobacter muytjensii</name>
    <dbReference type="NCBI Taxonomy" id="413501"/>
    <lineage>
        <taxon>Bacteria</taxon>
        <taxon>Pseudomonadati</taxon>
        <taxon>Pseudomonadota</taxon>
        <taxon>Gammaproteobacteria</taxon>
        <taxon>Enterobacterales</taxon>
        <taxon>Enterobacteriaceae</taxon>
        <taxon>Cronobacter</taxon>
    </lineage>
</organism>
<dbReference type="EMBL" id="MSAE01000041">
    <property type="protein sequence ID" value="PUX10322.1"/>
    <property type="molecule type" value="Genomic_DNA"/>
</dbReference>
<dbReference type="GO" id="GO:0004062">
    <property type="term" value="F:aryl sulfotransferase activity"/>
    <property type="evidence" value="ECO:0007669"/>
    <property type="project" value="InterPro"/>
</dbReference>
<dbReference type="RefSeq" id="WP_075193876.1">
    <property type="nucleotide sequence ID" value="NZ_JADKNN010000004.1"/>
</dbReference>
<evidence type="ECO:0000259" key="1">
    <source>
        <dbReference type="Pfam" id="PF17425"/>
    </source>
</evidence>
<dbReference type="Proteomes" id="UP000469927">
    <property type="component" value="Unassembled WGS sequence"/>
</dbReference>
<keyword evidence="5" id="KW-1185">Reference proteome</keyword>
<feature type="domain" description="Arylsulfotransferase N-terminal" evidence="1">
    <location>
        <begin position="52"/>
        <end position="123"/>
    </location>
</feature>
<dbReference type="OrthoDB" id="264813at2"/>
<accession>A0A2T7AMP7</accession>
<name>A0A2T7AMP7_9ENTR</name>
<reference evidence="3 4" key="1">
    <citation type="submission" date="2016-12" db="EMBL/GenBank/DDBJ databases">
        <title>Analysis of the Molecular Diversity Among Cronobacter Species Isolated from Filth Flies Using a Pan Genomic DNA Microarray.</title>
        <authorList>
            <person name="Pava-Ripoll M."/>
            <person name="Tall B."/>
            <person name="Farber J."/>
            <person name="Fanning S."/>
            <person name="Lehner A."/>
            <person name="Stephan R."/>
            <person name="Pagotto F."/>
            <person name="Iverson C."/>
            <person name="Ziobro G."/>
            <person name="Miller A."/>
            <person name="Pearson R."/>
            <person name="Yan Q."/>
            <person name="Kim M."/>
            <person name="Jeong S."/>
            <person name="Park J."/>
            <person name="Jun S."/>
            <person name="Choi H."/>
            <person name="Chung T."/>
            <person name="Yoo Y."/>
            <person name="Park E."/>
            <person name="Hwang S."/>
            <person name="Lee B."/>
            <person name="Sathyamoorthy V."/>
            <person name="Carter L."/>
            <person name="Mammel M."/>
            <person name="Jackson S."/>
            <person name="Kothary M."/>
            <person name="Patel I."/>
            <person name="Grim C."/>
            <person name="Gopinath G."/>
            <person name="Gangiredla J."/>
            <person name="Chase H."/>
        </authorList>
    </citation>
    <scope>NUCLEOTIDE SEQUENCE [LARGE SCALE GENOMIC DNA]</scope>
    <source>
        <strain evidence="3 4">MOD1-Md1s</strain>
    </source>
</reference>